<dbReference type="PROSITE" id="PS00028">
    <property type="entry name" value="ZINC_FINGER_C2H2_1"/>
    <property type="match status" value="1"/>
</dbReference>
<accession>H2YIP4</accession>
<dbReference type="HOGENOM" id="CLU_1083861_0_0_1"/>
<dbReference type="AlphaFoldDB" id="H2YIP4"/>
<evidence type="ECO:0000259" key="1">
    <source>
        <dbReference type="PROSITE" id="PS00028"/>
    </source>
</evidence>
<dbReference type="SUPFAM" id="SSF46689">
    <property type="entry name" value="Homeodomain-like"/>
    <property type="match status" value="1"/>
</dbReference>
<reference evidence="2" key="2">
    <citation type="submission" date="2025-08" db="UniProtKB">
        <authorList>
            <consortium name="Ensembl"/>
        </authorList>
    </citation>
    <scope>IDENTIFICATION</scope>
</reference>
<reference evidence="2" key="3">
    <citation type="submission" date="2025-09" db="UniProtKB">
        <authorList>
            <consortium name="Ensembl"/>
        </authorList>
    </citation>
    <scope>IDENTIFICATION</scope>
</reference>
<dbReference type="InterPro" id="IPR013087">
    <property type="entry name" value="Znf_C2H2_type"/>
</dbReference>
<proteinExistence type="predicted"/>
<dbReference type="Gene3D" id="1.10.10.60">
    <property type="entry name" value="Homeodomain-like"/>
    <property type="match status" value="1"/>
</dbReference>
<dbReference type="InParanoid" id="H2YIP4"/>
<evidence type="ECO:0000313" key="3">
    <source>
        <dbReference type="Proteomes" id="UP000007875"/>
    </source>
</evidence>
<protein>
    <recommendedName>
        <fullName evidence="1">C2H2-type domain-containing protein</fullName>
    </recommendedName>
</protein>
<sequence>MSLNLSLFRCSVCKRAFFDSKRRDDHILASHGATSLKVTQTESSREHKHLHEQLSFETATDTNAVRNCEFTENSIKDTPPSTVKRLRLSSHGTDKKNVTNARHYTKRRLSCQFQYLVKHLDCLWPPTEQNVKLQSLKRFRRLRWLISKMPGHNYSHETHAHVKVVDVLNEEFDNRNQLDDHRVKNIQGKTGLSQLYIKAWFKWKRNLELRTGPKKVLQETFYTCQYPSKEKTKMIATVIGSTPNKVESWFLLSRVVSDILDPSEN</sequence>
<dbReference type="Proteomes" id="UP000007875">
    <property type="component" value="Unassembled WGS sequence"/>
</dbReference>
<organism evidence="2 3">
    <name type="scientific">Ciona savignyi</name>
    <name type="common">Pacific transparent sea squirt</name>
    <dbReference type="NCBI Taxonomy" id="51511"/>
    <lineage>
        <taxon>Eukaryota</taxon>
        <taxon>Metazoa</taxon>
        <taxon>Chordata</taxon>
        <taxon>Tunicata</taxon>
        <taxon>Ascidiacea</taxon>
        <taxon>Phlebobranchia</taxon>
        <taxon>Cionidae</taxon>
        <taxon>Ciona</taxon>
    </lineage>
</organism>
<name>H2YIP4_CIOSA</name>
<dbReference type="Ensembl" id="ENSCSAVT00000005264.1">
    <property type="protein sequence ID" value="ENSCSAVP00000005193.1"/>
    <property type="gene ID" value="ENSCSAVG00000003095.1"/>
</dbReference>
<dbReference type="InterPro" id="IPR009057">
    <property type="entry name" value="Homeodomain-like_sf"/>
</dbReference>
<dbReference type="GeneTree" id="ENSGT00660000097325"/>
<reference evidence="3" key="1">
    <citation type="submission" date="2003-08" db="EMBL/GenBank/DDBJ databases">
        <authorList>
            <person name="Birren B."/>
            <person name="Nusbaum C."/>
            <person name="Abebe A."/>
            <person name="Abouelleil A."/>
            <person name="Adekoya E."/>
            <person name="Ait-zahra M."/>
            <person name="Allen N."/>
            <person name="Allen T."/>
            <person name="An P."/>
            <person name="Anderson M."/>
            <person name="Anderson S."/>
            <person name="Arachchi H."/>
            <person name="Armbruster J."/>
            <person name="Bachantsang P."/>
            <person name="Baldwin J."/>
            <person name="Barry A."/>
            <person name="Bayul T."/>
            <person name="Blitshsteyn B."/>
            <person name="Bloom T."/>
            <person name="Blye J."/>
            <person name="Boguslavskiy L."/>
            <person name="Borowsky M."/>
            <person name="Boukhgalter B."/>
            <person name="Brunache A."/>
            <person name="Butler J."/>
            <person name="Calixte N."/>
            <person name="Calvo S."/>
            <person name="Camarata J."/>
            <person name="Campo K."/>
            <person name="Chang J."/>
            <person name="Cheshatsang Y."/>
            <person name="Citroen M."/>
            <person name="Collymore A."/>
            <person name="Considine T."/>
            <person name="Cook A."/>
            <person name="Cooke P."/>
            <person name="Corum B."/>
            <person name="Cuomo C."/>
            <person name="David R."/>
            <person name="Dawoe T."/>
            <person name="Degray S."/>
            <person name="Dodge S."/>
            <person name="Dooley K."/>
            <person name="Dorje P."/>
            <person name="Dorjee K."/>
            <person name="Dorris L."/>
            <person name="Duffey N."/>
            <person name="Dupes A."/>
            <person name="Elkins T."/>
            <person name="Engels R."/>
            <person name="Erickson J."/>
            <person name="Farina A."/>
            <person name="Faro S."/>
            <person name="Ferreira P."/>
            <person name="Fischer H."/>
            <person name="Fitzgerald M."/>
            <person name="Foley K."/>
            <person name="Gage D."/>
            <person name="Galagan J."/>
            <person name="Gearin G."/>
            <person name="Gnerre S."/>
            <person name="Gnirke A."/>
            <person name="Goyette A."/>
            <person name="Graham J."/>
            <person name="Grandbois E."/>
            <person name="Gyaltsen K."/>
            <person name="Hafez N."/>
            <person name="Hagopian D."/>
            <person name="Hagos B."/>
            <person name="Hall J."/>
            <person name="Hatcher B."/>
            <person name="Heller A."/>
            <person name="Higgins H."/>
            <person name="Honan T."/>
            <person name="Horn A."/>
            <person name="Houde N."/>
            <person name="Hughes L."/>
            <person name="Hulme W."/>
            <person name="Husby E."/>
            <person name="Iliev I."/>
            <person name="Jaffe D."/>
            <person name="Jones C."/>
            <person name="Kamal M."/>
            <person name="Kamat A."/>
            <person name="Kamvysselis M."/>
            <person name="Karlsson E."/>
            <person name="Kells C."/>
            <person name="Kieu A."/>
            <person name="Kisner P."/>
            <person name="Kodira C."/>
            <person name="Kulbokas E."/>
            <person name="Labutti K."/>
            <person name="Lama D."/>
            <person name="Landers T."/>
            <person name="Leger J."/>
            <person name="Levine S."/>
            <person name="Lewis D."/>
            <person name="Lewis T."/>
            <person name="Lindblad-toh K."/>
            <person name="Liu X."/>
            <person name="Lokyitsang T."/>
            <person name="Lokyitsang Y."/>
            <person name="Lucien O."/>
            <person name="Lui A."/>
            <person name="Ma L.J."/>
            <person name="Mabbitt R."/>
            <person name="Macdonald J."/>
            <person name="Maclean C."/>
            <person name="Major J."/>
            <person name="Manning J."/>
            <person name="Marabella R."/>
            <person name="Maru K."/>
            <person name="Matthews C."/>
            <person name="Mauceli E."/>
            <person name="Mccarthy M."/>
            <person name="Mcdonough S."/>
            <person name="Mcghee T."/>
            <person name="Meldrim J."/>
            <person name="Meneus L."/>
            <person name="Mesirov J."/>
            <person name="Mihalev A."/>
            <person name="Mihova T."/>
            <person name="Mikkelsen T."/>
            <person name="Mlenga V."/>
            <person name="Moru K."/>
            <person name="Mozes J."/>
            <person name="Mulrain L."/>
            <person name="Munson G."/>
            <person name="Naylor J."/>
            <person name="Newes C."/>
            <person name="Nguyen C."/>
            <person name="Nguyen N."/>
            <person name="Nguyen T."/>
            <person name="Nicol R."/>
            <person name="Nielsen C."/>
            <person name="Nizzari M."/>
            <person name="Norbu C."/>
            <person name="Norbu N."/>
            <person name="O'donnell P."/>
            <person name="Okoawo O."/>
            <person name="O'leary S."/>
            <person name="Omotosho B."/>
            <person name="O'neill K."/>
            <person name="Osman S."/>
            <person name="Parker S."/>
            <person name="Perrin D."/>
            <person name="Phunkhang P."/>
            <person name="Piqani B."/>
            <person name="Purcell S."/>
            <person name="Rachupka T."/>
            <person name="Ramasamy U."/>
            <person name="Rameau R."/>
            <person name="Ray V."/>
            <person name="Raymond C."/>
            <person name="Retta R."/>
            <person name="Richardson S."/>
            <person name="Rise C."/>
            <person name="Rodriguez J."/>
            <person name="Rogers J."/>
            <person name="Rogov P."/>
            <person name="Rutman M."/>
            <person name="Schupbach R."/>
            <person name="Seaman C."/>
            <person name="Settipalli S."/>
            <person name="Sharpe T."/>
            <person name="Sheridan J."/>
            <person name="Sherpa N."/>
            <person name="Shi J."/>
            <person name="Smirnov S."/>
            <person name="Smith C."/>
            <person name="Sougnez C."/>
            <person name="Spencer B."/>
            <person name="Stalker J."/>
            <person name="Stange-thomann N."/>
            <person name="Stavropoulos S."/>
            <person name="Stetson K."/>
            <person name="Stone C."/>
            <person name="Stone S."/>
            <person name="Stubbs M."/>
            <person name="Talamas J."/>
            <person name="Tchuinga P."/>
            <person name="Tenzing P."/>
            <person name="Tesfaye S."/>
            <person name="Theodore J."/>
            <person name="Thoulutsang Y."/>
            <person name="Topham K."/>
            <person name="Towey S."/>
            <person name="Tsamla T."/>
            <person name="Tsomo N."/>
            <person name="Vallee D."/>
            <person name="Vassiliev H."/>
            <person name="Venkataraman V."/>
            <person name="Vinson J."/>
            <person name="Vo A."/>
            <person name="Wade C."/>
            <person name="Wang S."/>
            <person name="Wangchuk T."/>
            <person name="Wangdi T."/>
            <person name="Whittaker C."/>
            <person name="Wilkinson J."/>
            <person name="Wu Y."/>
            <person name="Wyman D."/>
            <person name="Yadav S."/>
            <person name="Yang S."/>
            <person name="Yang X."/>
            <person name="Yeager S."/>
            <person name="Yee E."/>
            <person name="Young G."/>
            <person name="Zainoun J."/>
            <person name="Zembeck L."/>
            <person name="Zimmer A."/>
            <person name="Zody M."/>
            <person name="Lander E."/>
        </authorList>
    </citation>
    <scope>NUCLEOTIDE SEQUENCE [LARGE SCALE GENOMIC DNA]</scope>
</reference>
<evidence type="ECO:0000313" key="2">
    <source>
        <dbReference type="Ensembl" id="ENSCSAVP00000005193.1"/>
    </source>
</evidence>
<keyword evidence="3" id="KW-1185">Reference proteome</keyword>
<feature type="domain" description="C2H2-type" evidence="1">
    <location>
        <begin position="10"/>
        <end position="31"/>
    </location>
</feature>
<dbReference type="OMA" id="CKRAFFD"/>